<gene>
    <name evidence="2" type="ORF">GPECTOR_30g164</name>
</gene>
<dbReference type="Proteomes" id="UP000075714">
    <property type="component" value="Unassembled WGS sequence"/>
</dbReference>
<evidence type="ECO:0000313" key="2">
    <source>
        <dbReference type="EMBL" id="KXZ48069.1"/>
    </source>
</evidence>
<protein>
    <submittedName>
        <fullName evidence="2">Uncharacterized protein</fullName>
    </submittedName>
</protein>
<evidence type="ECO:0000313" key="3">
    <source>
        <dbReference type="Proteomes" id="UP000075714"/>
    </source>
</evidence>
<feature type="region of interest" description="Disordered" evidence="1">
    <location>
        <begin position="50"/>
        <end position="92"/>
    </location>
</feature>
<accession>A0A150GE05</accession>
<reference evidence="3" key="1">
    <citation type="journal article" date="2016" name="Nat. Commun.">
        <title>The Gonium pectorale genome demonstrates co-option of cell cycle regulation during the evolution of multicellularity.</title>
        <authorList>
            <person name="Hanschen E.R."/>
            <person name="Marriage T.N."/>
            <person name="Ferris P.J."/>
            <person name="Hamaji T."/>
            <person name="Toyoda A."/>
            <person name="Fujiyama A."/>
            <person name="Neme R."/>
            <person name="Noguchi H."/>
            <person name="Minakuchi Y."/>
            <person name="Suzuki M."/>
            <person name="Kawai-Toyooka H."/>
            <person name="Smith D.R."/>
            <person name="Sparks H."/>
            <person name="Anderson J."/>
            <person name="Bakaric R."/>
            <person name="Luria V."/>
            <person name="Karger A."/>
            <person name="Kirschner M.W."/>
            <person name="Durand P.M."/>
            <person name="Michod R.E."/>
            <person name="Nozaki H."/>
            <person name="Olson B.J."/>
        </authorList>
    </citation>
    <scope>NUCLEOTIDE SEQUENCE [LARGE SCALE GENOMIC DNA]</scope>
    <source>
        <strain evidence="3">NIES-2863</strain>
    </source>
</reference>
<dbReference type="OrthoDB" id="532271at2759"/>
<comment type="caution">
    <text evidence="2">The sequence shown here is derived from an EMBL/GenBank/DDBJ whole genome shotgun (WGS) entry which is preliminary data.</text>
</comment>
<proteinExistence type="predicted"/>
<dbReference type="AlphaFoldDB" id="A0A150GE05"/>
<organism evidence="2 3">
    <name type="scientific">Gonium pectorale</name>
    <name type="common">Green alga</name>
    <dbReference type="NCBI Taxonomy" id="33097"/>
    <lineage>
        <taxon>Eukaryota</taxon>
        <taxon>Viridiplantae</taxon>
        <taxon>Chlorophyta</taxon>
        <taxon>core chlorophytes</taxon>
        <taxon>Chlorophyceae</taxon>
        <taxon>CS clade</taxon>
        <taxon>Chlamydomonadales</taxon>
        <taxon>Volvocaceae</taxon>
        <taxon>Gonium</taxon>
    </lineage>
</organism>
<name>A0A150GE05_GONPE</name>
<evidence type="ECO:0000256" key="1">
    <source>
        <dbReference type="SAM" id="MobiDB-lite"/>
    </source>
</evidence>
<feature type="compositionally biased region" description="Basic and acidic residues" evidence="1">
    <location>
        <begin position="82"/>
        <end position="92"/>
    </location>
</feature>
<keyword evidence="3" id="KW-1185">Reference proteome</keyword>
<dbReference type="EMBL" id="LSYV01000031">
    <property type="protein sequence ID" value="KXZ48069.1"/>
    <property type="molecule type" value="Genomic_DNA"/>
</dbReference>
<sequence length="92" mass="9563">MPTGIEDTIWVNIGSAAALVGATVGATFVGALAIARGIDNAEDLVDPDLRAQQNGLDAQAEAQPAQRTRLRAEDVLAAQEPQEQKPAEGAKK</sequence>